<dbReference type="GO" id="GO:0016020">
    <property type="term" value="C:membrane"/>
    <property type="evidence" value="ECO:0007669"/>
    <property type="project" value="UniProtKB-SubCell"/>
</dbReference>
<evidence type="ECO:0000256" key="5">
    <source>
        <dbReference type="SAM" id="Phobius"/>
    </source>
</evidence>
<dbReference type="PANTHER" id="PTHR43394">
    <property type="entry name" value="ATP-DEPENDENT PERMEASE MDL1, MITOCHONDRIAL"/>
    <property type="match status" value="1"/>
</dbReference>
<dbReference type="InterPro" id="IPR039421">
    <property type="entry name" value="Type_1_exporter"/>
</dbReference>
<evidence type="ECO:0000313" key="8">
    <source>
        <dbReference type="Proteomes" id="UP001432027"/>
    </source>
</evidence>
<keyword evidence="2 5" id="KW-0812">Transmembrane</keyword>
<accession>A0AAV5TQJ3</accession>
<organism evidence="7 8">
    <name type="scientific">Pristionchus entomophagus</name>
    <dbReference type="NCBI Taxonomy" id="358040"/>
    <lineage>
        <taxon>Eukaryota</taxon>
        <taxon>Metazoa</taxon>
        <taxon>Ecdysozoa</taxon>
        <taxon>Nematoda</taxon>
        <taxon>Chromadorea</taxon>
        <taxon>Rhabditida</taxon>
        <taxon>Rhabditina</taxon>
        <taxon>Diplogasteromorpha</taxon>
        <taxon>Diplogasteroidea</taxon>
        <taxon>Neodiplogasteridae</taxon>
        <taxon>Pristionchus</taxon>
    </lineage>
</organism>
<dbReference type="InterPro" id="IPR011527">
    <property type="entry name" value="ABC1_TM_dom"/>
</dbReference>
<feature type="non-terminal residue" evidence="7">
    <location>
        <position position="170"/>
    </location>
</feature>
<dbReference type="Pfam" id="PF00664">
    <property type="entry name" value="ABC_membrane"/>
    <property type="match status" value="1"/>
</dbReference>
<dbReference type="Proteomes" id="UP001432027">
    <property type="component" value="Unassembled WGS sequence"/>
</dbReference>
<feature type="non-terminal residue" evidence="7">
    <location>
        <position position="1"/>
    </location>
</feature>
<evidence type="ECO:0000259" key="6">
    <source>
        <dbReference type="PROSITE" id="PS50929"/>
    </source>
</evidence>
<dbReference type="EMBL" id="BTSX01000004">
    <property type="protein sequence ID" value="GMS96689.1"/>
    <property type="molecule type" value="Genomic_DNA"/>
</dbReference>
<dbReference type="GO" id="GO:0005524">
    <property type="term" value="F:ATP binding"/>
    <property type="evidence" value="ECO:0007669"/>
    <property type="project" value="InterPro"/>
</dbReference>
<feature type="domain" description="ABC transmembrane type-1" evidence="6">
    <location>
        <begin position="1"/>
        <end position="170"/>
    </location>
</feature>
<evidence type="ECO:0000256" key="1">
    <source>
        <dbReference type="ARBA" id="ARBA00004141"/>
    </source>
</evidence>
<gene>
    <name evidence="7" type="ORF">PENTCL1PPCAC_18864</name>
</gene>
<evidence type="ECO:0000256" key="2">
    <source>
        <dbReference type="ARBA" id="ARBA00022692"/>
    </source>
</evidence>
<dbReference type="CDD" id="cd18577">
    <property type="entry name" value="ABC_6TM_Pgp_ABCB1_D1_like"/>
    <property type="match status" value="1"/>
</dbReference>
<evidence type="ECO:0000256" key="3">
    <source>
        <dbReference type="ARBA" id="ARBA00022989"/>
    </source>
</evidence>
<dbReference type="PROSITE" id="PS50929">
    <property type="entry name" value="ABC_TM1F"/>
    <property type="match status" value="1"/>
</dbReference>
<evidence type="ECO:0000256" key="4">
    <source>
        <dbReference type="ARBA" id="ARBA00023136"/>
    </source>
</evidence>
<keyword evidence="3 5" id="KW-1133">Transmembrane helix</keyword>
<sequence length="170" mass="19059">NYVQYMCFDIVCSRLQARTRVQFIKSILRQNAGWYDKNQAGALITQLNDNLDRIREAVGDKLGLLIRGLSMFVSSLVIAFSIEWRIALFMSALSPLMCASMAAMTRILTSSTMKEMKDVGSAGAIAEESVLGVRTVQAFNGQQEMADRYRESLSRGLLHATHKSFWSGFF</sequence>
<name>A0AAV5TQJ3_9BILA</name>
<dbReference type="AlphaFoldDB" id="A0AAV5TQJ3"/>
<comment type="caution">
    <text evidence="7">The sequence shown here is derived from an EMBL/GenBank/DDBJ whole genome shotgun (WGS) entry which is preliminary data.</text>
</comment>
<keyword evidence="4 5" id="KW-0472">Membrane</keyword>
<comment type="subcellular location">
    <subcellularLocation>
        <location evidence="1">Membrane</location>
        <topology evidence="1">Multi-pass membrane protein</topology>
    </subcellularLocation>
</comment>
<dbReference type="InterPro" id="IPR036640">
    <property type="entry name" value="ABC1_TM_sf"/>
</dbReference>
<evidence type="ECO:0000313" key="7">
    <source>
        <dbReference type="EMBL" id="GMS96689.1"/>
    </source>
</evidence>
<feature type="transmembrane region" description="Helical" evidence="5">
    <location>
        <begin position="62"/>
        <end position="82"/>
    </location>
</feature>
<protein>
    <recommendedName>
        <fullName evidence="6">ABC transmembrane type-1 domain-containing protein</fullName>
    </recommendedName>
</protein>
<dbReference type="Gene3D" id="1.20.1560.10">
    <property type="entry name" value="ABC transporter type 1, transmembrane domain"/>
    <property type="match status" value="1"/>
</dbReference>
<feature type="transmembrane region" description="Helical" evidence="5">
    <location>
        <begin position="88"/>
        <end position="108"/>
    </location>
</feature>
<dbReference type="GO" id="GO:0140359">
    <property type="term" value="F:ABC-type transporter activity"/>
    <property type="evidence" value="ECO:0007669"/>
    <property type="project" value="InterPro"/>
</dbReference>
<keyword evidence="8" id="KW-1185">Reference proteome</keyword>
<reference evidence="7" key="1">
    <citation type="submission" date="2023-10" db="EMBL/GenBank/DDBJ databases">
        <title>Genome assembly of Pristionchus species.</title>
        <authorList>
            <person name="Yoshida K."/>
            <person name="Sommer R.J."/>
        </authorList>
    </citation>
    <scope>NUCLEOTIDE SEQUENCE</scope>
    <source>
        <strain evidence="7">RS0144</strain>
    </source>
</reference>
<dbReference type="SUPFAM" id="SSF90123">
    <property type="entry name" value="ABC transporter transmembrane region"/>
    <property type="match status" value="1"/>
</dbReference>
<proteinExistence type="predicted"/>